<dbReference type="PANTHER" id="PTHR43390:SF1">
    <property type="entry name" value="CHLOROPLAST PROCESSING PEPTIDASE"/>
    <property type="match status" value="1"/>
</dbReference>
<dbReference type="Gene3D" id="2.10.109.10">
    <property type="entry name" value="Umud Fragment, subunit A"/>
    <property type="match status" value="1"/>
</dbReference>
<dbReference type="Pfam" id="PF10502">
    <property type="entry name" value="Peptidase_S26"/>
    <property type="match status" value="1"/>
</dbReference>
<dbReference type="OrthoDB" id="9815782at2"/>
<feature type="active site" evidence="6">
    <location>
        <position position="64"/>
    </location>
</feature>
<dbReference type="PANTHER" id="PTHR43390">
    <property type="entry name" value="SIGNAL PEPTIDASE I"/>
    <property type="match status" value="1"/>
</dbReference>
<dbReference type="NCBIfam" id="TIGR02227">
    <property type="entry name" value="sigpep_I_bact"/>
    <property type="match status" value="1"/>
</dbReference>
<evidence type="ECO:0000313" key="9">
    <source>
        <dbReference type="EMBL" id="SDY54390.1"/>
    </source>
</evidence>
<comment type="similarity">
    <text evidence="3 7">Belongs to the peptidase S26 family.</text>
</comment>
<dbReference type="Proteomes" id="UP000242415">
    <property type="component" value="Unassembled WGS sequence"/>
</dbReference>
<dbReference type="GO" id="GO:0006465">
    <property type="term" value="P:signal peptide processing"/>
    <property type="evidence" value="ECO:0007669"/>
    <property type="project" value="InterPro"/>
</dbReference>
<dbReference type="GO" id="GO:0005886">
    <property type="term" value="C:plasma membrane"/>
    <property type="evidence" value="ECO:0007669"/>
    <property type="project" value="UniProtKB-SubCell"/>
</dbReference>
<dbReference type="GO" id="GO:0004252">
    <property type="term" value="F:serine-type endopeptidase activity"/>
    <property type="evidence" value="ECO:0007669"/>
    <property type="project" value="InterPro"/>
</dbReference>
<sequence length="299" mass="33636">MRSVYRENDLDPWPRREDRAPRPARKRKQMPLWQELPLLLVVAFCLAVLIRTFLLQAFFIPSGSMEDTLLIGDRVLVNKIVYDVRDPVRGEVVVFRGTDRWAPEHADEPEPGFVGKLGRTVGDLVGVTRPGEKDFIKRVIGIPGDRVKCCDDRGRVTVNGQPLDEPYVIEDSDLDVPPNPRECRSRRFDEVVVEPGQLFVMGDHRLVSQDSRCQGPVPIENVIGRAFVIVWPQNRWDGLSVPATFDRMPKTAAAPTSGRPPAVPHESGGIAVVLPLLGPLLITARSRPPFSVRRRRLRP</sequence>
<dbReference type="RefSeq" id="WP_091554225.1">
    <property type="nucleotide sequence ID" value="NZ_FNPH01000002.1"/>
</dbReference>
<dbReference type="EC" id="3.4.21.89" evidence="4 7"/>
<comment type="subcellular location">
    <subcellularLocation>
        <location evidence="2">Cell membrane</location>
        <topology evidence="2">Single-pass type II membrane protein</topology>
    </subcellularLocation>
    <subcellularLocation>
        <location evidence="7">Membrane</location>
        <topology evidence="7">Single-pass type II membrane protein</topology>
    </subcellularLocation>
</comment>
<dbReference type="InterPro" id="IPR000223">
    <property type="entry name" value="Pept_S26A_signal_pept_1"/>
</dbReference>
<dbReference type="InterPro" id="IPR019533">
    <property type="entry name" value="Peptidase_S26"/>
</dbReference>
<evidence type="ECO:0000313" key="10">
    <source>
        <dbReference type="Proteomes" id="UP000242415"/>
    </source>
</evidence>
<dbReference type="InterPro" id="IPR019758">
    <property type="entry name" value="Pept_S26A_signal_pept_1_CS"/>
</dbReference>
<dbReference type="PRINTS" id="PR00727">
    <property type="entry name" value="LEADERPTASE"/>
</dbReference>
<keyword evidence="7" id="KW-0645">Protease</keyword>
<evidence type="ECO:0000256" key="2">
    <source>
        <dbReference type="ARBA" id="ARBA00004401"/>
    </source>
</evidence>
<keyword evidence="10" id="KW-1185">Reference proteome</keyword>
<dbReference type="InterPro" id="IPR036286">
    <property type="entry name" value="LexA/Signal_pep-like_sf"/>
</dbReference>
<dbReference type="EMBL" id="FNPH01000002">
    <property type="protein sequence ID" value="SDY54390.1"/>
    <property type="molecule type" value="Genomic_DNA"/>
</dbReference>
<feature type="active site" evidence="6">
    <location>
        <position position="137"/>
    </location>
</feature>
<dbReference type="GO" id="GO:0009003">
    <property type="term" value="F:signal peptidase activity"/>
    <property type="evidence" value="ECO:0007669"/>
    <property type="project" value="UniProtKB-EC"/>
</dbReference>
<organism evidence="9 10">
    <name type="scientific">Micromonospora pattaloongensis</name>
    <dbReference type="NCBI Taxonomy" id="405436"/>
    <lineage>
        <taxon>Bacteria</taxon>
        <taxon>Bacillati</taxon>
        <taxon>Actinomycetota</taxon>
        <taxon>Actinomycetes</taxon>
        <taxon>Micromonosporales</taxon>
        <taxon>Micromonosporaceae</taxon>
        <taxon>Micromonospora</taxon>
    </lineage>
</organism>
<dbReference type="SUPFAM" id="SSF51306">
    <property type="entry name" value="LexA/Signal peptidase"/>
    <property type="match status" value="1"/>
</dbReference>
<keyword evidence="7" id="KW-0812">Transmembrane</keyword>
<gene>
    <name evidence="9" type="ORF">SAMN05444365_102590</name>
</gene>
<evidence type="ECO:0000256" key="4">
    <source>
        <dbReference type="ARBA" id="ARBA00013208"/>
    </source>
</evidence>
<evidence type="ECO:0000256" key="3">
    <source>
        <dbReference type="ARBA" id="ARBA00009370"/>
    </source>
</evidence>
<keyword evidence="7" id="KW-0472">Membrane</keyword>
<reference evidence="10" key="1">
    <citation type="submission" date="2016-10" db="EMBL/GenBank/DDBJ databases">
        <authorList>
            <person name="Varghese N."/>
            <person name="Submissions S."/>
        </authorList>
    </citation>
    <scope>NUCLEOTIDE SEQUENCE [LARGE SCALE GENOMIC DNA]</scope>
    <source>
        <strain evidence="10">DSM 45245</strain>
    </source>
</reference>
<dbReference type="STRING" id="405436.SAMN05444365_102590"/>
<accession>A0A1H3KQQ3</accession>
<evidence type="ECO:0000256" key="7">
    <source>
        <dbReference type="RuleBase" id="RU362042"/>
    </source>
</evidence>
<dbReference type="PROSITE" id="PS00761">
    <property type="entry name" value="SPASE_I_3"/>
    <property type="match status" value="1"/>
</dbReference>
<keyword evidence="7" id="KW-1133">Transmembrane helix</keyword>
<feature type="domain" description="Peptidase S26" evidence="8">
    <location>
        <begin position="35"/>
        <end position="231"/>
    </location>
</feature>
<proteinExistence type="inferred from homology"/>
<evidence type="ECO:0000259" key="8">
    <source>
        <dbReference type="Pfam" id="PF10502"/>
    </source>
</evidence>
<feature type="transmembrane region" description="Helical" evidence="7">
    <location>
        <begin position="36"/>
        <end position="59"/>
    </location>
</feature>
<dbReference type="AlphaFoldDB" id="A0A1H3KQQ3"/>
<name>A0A1H3KQQ3_9ACTN</name>
<evidence type="ECO:0000256" key="5">
    <source>
        <dbReference type="ARBA" id="ARBA00022801"/>
    </source>
</evidence>
<dbReference type="CDD" id="cd06530">
    <property type="entry name" value="S26_SPase_I"/>
    <property type="match status" value="1"/>
</dbReference>
<evidence type="ECO:0000256" key="1">
    <source>
        <dbReference type="ARBA" id="ARBA00000677"/>
    </source>
</evidence>
<evidence type="ECO:0000256" key="6">
    <source>
        <dbReference type="PIRSR" id="PIRSR600223-1"/>
    </source>
</evidence>
<protein>
    <recommendedName>
        <fullName evidence="4 7">Signal peptidase I</fullName>
        <ecNumber evidence="4 7">3.4.21.89</ecNumber>
    </recommendedName>
</protein>
<keyword evidence="5 7" id="KW-0378">Hydrolase</keyword>
<comment type="catalytic activity">
    <reaction evidence="1 7">
        <text>Cleavage of hydrophobic, N-terminal signal or leader sequences from secreted and periplasmic proteins.</text>
        <dbReference type="EC" id="3.4.21.89"/>
    </reaction>
</comment>